<keyword evidence="2" id="KW-1185">Reference proteome</keyword>
<name>A0AAD6PZY4_9ROSI</name>
<sequence>MLAPTTHRSSFIFHQCSRALCSDHHKLCDEDVEPINKGNCSLHCYCSWRRGILFKPSDSRALHVISIQ</sequence>
<organism evidence="1 2">
    <name type="scientific">Populus alba x Populus x berolinensis</name>
    <dbReference type="NCBI Taxonomy" id="444605"/>
    <lineage>
        <taxon>Eukaryota</taxon>
        <taxon>Viridiplantae</taxon>
        <taxon>Streptophyta</taxon>
        <taxon>Embryophyta</taxon>
        <taxon>Tracheophyta</taxon>
        <taxon>Spermatophyta</taxon>
        <taxon>Magnoliopsida</taxon>
        <taxon>eudicotyledons</taxon>
        <taxon>Gunneridae</taxon>
        <taxon>Pentapetalae</taxon>
        <taxon>rosids</taxon>
        <taxon>fabids</taxon>
        <taxon>Malpighiales</taxon>
        <taxon>Salicaceae</taxon>
        <taxon>Saliceae</taxon>
        <taxon>Populus</taxon>
    </lineage>
</organism>
<gene>
    <name evidence="1" type="ORF">NC653_032555</name>
</gene>
<evidence type="ECO:0000313" key="2">
    <source>
        <dbReference type="Proteomes" id="UP001164929"/>
    </source>
</evidence>
<evidence type="ECO:0000313" key="1">
    <source>
        <dbReference type="EMBL" id="KAJ6972023.1"/>
    </source>
</evidence>
<protein>
    <submittedName>
        <fullName evidence="1">Uncharacterized protein</fullName>
    </submittedName>
</protein>
<proteinExistence type="predicted"/>
<accession>A0AAD6PZY4</accession>
<dbReference type="AlphaFoldDB" id="A0AAD6PZY4"/>
<comment type="caution">
    <text evidence="1">The sequence shown here is derived from an EMBL/GenBank/DDBJ whole genome shotgun (WGS) entry which is preliminary data.</text>
</comment>
<dbReference type="Proteomes" id="UP001164929">
    <property type="component" value="Chromosome 14"/>
</dbReference>
<reference evidence="1" key="1">
    <citation type="journal article" date="2023" name="Mol. Ecol. Resour.">
        <title>Chromosome-level genome assembly of a triploid poplar Populus alba 'Berolinensis'.</title>
        <authorList>
            <person name="Chen S."/>
            <person name="Yu Y."/>
            <person name="Wang X."/>
            <person name="Wang S."/>
            <person name="Zhang T."/>
            <person name="Zhou Y."/>
            <person name="He R."/>
            <person name="Meng N."/>
            <person name="Wang Y."/>
            <person name="Liu W."/>
            <person name="Liu Z."/>
            <person name="Liu J."/>
            <person name="Guo Q."/>
            <person name="Huang H."/>
            <person name="Sederoff R.R."/>
            <person name="Wang G."/>
            <person name="Qu G."/>
            <person name="Chen S."/>
        </authorList>
    </citation>
    <scope>NUCLEOTIDE SEQUENCE</scope>
    <source>
        <strain evidence="1">SC-2020</strain>
    </source>
</reference>
<dbReference type="EMBL" id="JAQIZT010000014">
    <property type="protein sequence ID" value="KAJ6972023.1"/>
    <property type="molecule type" value="Genomic_DNA"/>
</dbReference>